<proteinExistence type="inferred from homology"/>
<dbReference type="CDD" id="cd08516">
    <property type="entry name" value="PBP2_NikA_DppA_OppA_like_11"/>
    <property type="match status" value="1"/>
</dbReference>
<evidence type="ECO:0000259" key="5">
    <source>
        <dbReference type="Pfam" id="PF00496"/>
    </source>
</evidence>
<protein>
    <submittedName>
        <fullName evidence="6">Extracellular solute-binding protein family 5</fullName>
    </submittedName>
</protein>
<dbReference type="Gene3D" id="3.40.190.10">
    <property type="entry name" value="Periplasmic binding protein-like II"/>
    <property type="match status" value="1"/>
</dbReference>
<keyword evidence="2" id="KW-0813">Transport</keyword>
<dbReference type="EMBL" id="LR134355">
    <property type="protein sequence ID" value="VEG47554.1"/>
    <property type="molecule type" value="Genomic_DNA"/>
</dbReference>
<dbReference type="PANTHER" id="PTHR30290">
    <property type="entry name" value="PERIPLASMIC BINDING COMPONENT OF ABC TRANSPORTER"/>
    <property type="match status" value="1"/>
</dbReference>
<dbReference type="Pfam" id="PF00496">
    <property type="entry name" value="SBP_bac_5"/>
    <property type="match status" value="1"/>
</dbReference>
<sequence length="506" mass="55899">MRMGRRAVALCAALILLLTSCATGNRVDLGGGASSNLIAGIAGEPDQLDPHKTTAYFSFEVLENVFDTLVEPDAQLRMQPALAQSWETAPDQLSWTFHLRPGVRFHDGRPLTAEDVVYSYRRIIDEKLANVDKFSAVTEVSAPDPATVVINLSRPTPNLLTNLGGFKGMAIVQRENVESGAIATHPVGTGPFAFAGAKSGDSITLSANPDYWGGAPQITGVTYRFISEPSTALSALQAGEIDWTDSVPTQRVEQLRGDDSIRLEVTPSNDYWYLAPNQAREPWNDVRVRRAIAYGIDRPSILTATSYGTAAANQLAIPEGNPWHTPYDRYRFDLDESRKLLQEAGTQPGELDMLVTNEYPETITAAQIIAANLAPLGFTVRIRTVDFATWLDEQNRGNFDMLMMGWLGNIDPDDFYYAQHHTDGTSNAQKFSDPEVDRLLDAGRVETDPQARREIYARAATRIADEVSYIFLYNPSVIQAWNPELSGYEARRDGAIRFRTARFGDT</sequence>
<name>A0A448I5C8_MYCCI</name>
<keyword evidence="3 4" id="KW-0732">Signal</keyword>
<evidence type="ECO:0000256" key="1">
    <source>
        <dbReference type="ARBA" id="ARBA00005695"/>
    </source>
</evidence>
<organism evidence="6 7">
    <name type="scientific">Mycolicibacterium chitae</name>
    <name type="common">Mycobacterium chitae</name>
    <dbReference type="NCBI Taxonomy" id="1792"/>
    <lineage>
        <taxon>Bacteria</taxon>
        <taxon>Bacillati</taxon>
        <taxon>Actinomycetota</taxon>
        <taxon>Actinomycetes</taxon>
        <taxon>Mycobacteriales</taxon>
        <taxon>Mycobacteriaceae</taxon>
        <taxon>Mycolicibacterium</taxon>
    </lineage>
</organism>
<dbReference type="AlphaFoldDB" id="A0A448I5C8"/>
<dbReference type="SUPFAM" id="SSF53850">
    <property type="entry name" value="Periplasmic binding protein-like II"/>
    <property type="match status" value="1"/>
</dbReference>
<dbReference type="InterPro" id="IPR039424">
    <property type="entry name" value="SBP_5"/>
</dbReference>
<dbReference type="PIRSF" id="PIRSF002741">
    <property type="entry name" value="MppA"/>
    <property type="match status" value="1"/>
</dbReference>
<comment type="similarity">
    <text evidence="1">Belongs to the bacterial solute-binding protein 5 family.</text>
</comment>
<dbReference type="InterPro" id="IPR000914">
    <property type="entry name" value="SBP_5_dom"/>
</dbReference>
<accession>A0A448I5C8</accession>
<dbReference type="PROSITE" id="PS51257">
    <property type="entry name" value="PROKAR_LIPOPROTEIN"/>
    <property type="match status" value="1"/>
</dbReference>
<feature type="domain" description="Solute-binding protein family 5" evidence="5">
    <location>
        <begin position="78"/>
        <end position="424"/>
    </location>
</feature>
<feature type="signal peptide" evidence="4">
    <location>
        <begin position="1"/>
        <end position="24"/>
    </location>
</feature>
<dbReference type="Gene3D" id="3.10.105.10">
    <property type="entry name" value="Dipeptide-binding Protein, Domain 3"/>
    <property type="match status" value="1"/>
</dbReference>
<dbReference type="PANTHER" id="PTHR30290:SF9">
    <property type="entry name" value="OLIGOPEPTIDE-BINDING PROTEIN APPA"/>
    <property type="match status" value="1"/>
</dbReference>
<dbReference type="Gene3D" id="3.90.76.10">
    <property type="entry name" value="Dipeptide-binding Protein, Domain 1"/>
    <property type="match status" value="1"/>
</dbReference>
<evidence type="ECO:0000256" key="4">
    <source>
        <dbReference type="SAM" id="SignalP"/>
    </source>
</evidence>
<dbReference type="GO" id="GO:0043190">
    <property type="term" value="C:ATP-binding cassette (ABC) transporter complex"/>
    <property type="evidence" value="ECO:0007669"/>
    <property type="project" value="InterPro"/>
</dbReference>
<dbReference type="GO" id="GO:0042597">
    <property type="term" value="C:periplasmic space"/>
    <property type="evidence" value="ECO:0007669"/>
    <property type="project" value="UniProtKB-ARBA"/>
</dbReference>
<evidence type="ECO:0000313" key="6">
    <source>
        <dbReference type="EMBL" id="VEG47554.1"/>
    </source>
</evidence>
<dbReference type="GO" id="GO:0015833">
    <property type="term" value="P:peptide transport"/>
    <property type="evidence" value="ECO:0007669"/>
    <property type="project" value="TreeGrafter"/>
</dbReference>
<dbReference type="GO" id="GO:1904680">
    <property type="term" value="F:peptide transmembrane transporter activity"/>
    <property type="evidence" value="ECO:0007669"/>
    <property type="project" value="TreeGrafter"/>
</dbReference>
<reference evidence="6 7" key="1">
    <citation type="submission" date="2018-12" db="EMBL/GenBank/DDBJ databases">
        <authorList>
            <consortium name="Pathogen Informatics"/>
        </authorList>
    </citation>
    <scope>NUCLEOTIDE SEQUENCE [LARGE SCALE GENOMIC DNA]</scope>
    <source>
        <strain evidence="6 7">NCTC10485</strain>
    </source>
</reference>
<feature type="chain" id="PRO_5039466588" evidence="4">
    <location>
        <begin position="25"/>
        <end position="506"/>
    </location>
</feature>
<keyword evidence="7" id="KW-1185">Reference proteome</keyword>
<dbReference type="Proteomes" id="UP000282551">
    <property type="component" value="Chromosome"/>
</dbReference>
<evidence type="ECO:0000256" key="2">
    <source>
        <dbReference type="ARBA" id="ARBA00022448"/>
    </source>
</evidence>
<evidence type="ECO:0000256" key="3">
    <source>
        <dbReference type="ARBA" id="ARBA00022729"/>
    </source>
</evidence>
<gene>
    <name evidence="6" type="primary">mppA</name>
    <name evidence="6" type="ORF">NCTC10485_01835</name>
</gene>
<dbReference type="InterPro" id="IPR030678">
    <property type="entry name" value="Peptide/Ni-bd"/>
</dbReference>
<evidence type="ECO:0000313" key="7">
    <source>
        <dbReference type="Proteomes" id="UP000282551"/>
    </source>
</evidence>